<feature type="compositionally biased region" description="Low complexity" evidence="7">
    <location>
        <begin position="338"/>
        <end position="355"/>
    </location>
</feature>
<organism evidence="9 10">
    <name type="scientific">Varroa destructor</name>
    <name type="common">Honeybee mite</name>
    <dbReference type="NCBI Taxonomy" id="109461"/>
    <lineage>
        <taxon>Eukaryota</taxon>
        <taxon>Metazoa</taxon>
        <taxon>Ecdysozoa</taxon>
        <taxon>Arthropoda</taxon>
        <taxon>Chelicerata</taxon>
        <taxon>Arachnida</taxon>
        <taxon>Acari</taxon>
        <taxon>Parasitiformes</taxon>
        <taxon>Mesostigmata</taxon>
        <taxon>Gamasina</taxon>
        <taxon>Dermanyssoidea</taxon>
        <taxon>Varroidae</taxon>
        <taxon>Varroa</taxon>
    </lineage>
</organism>
<keyword evidence="3 6" id="KW-0808">Transferase</keyword>
<feature type="compositionally biased region" description="Gly residues" evidence="7">
    <location>
        <begin position="72"/>
        <end position="91"/>
    </location>
</feature>
<feature type="compositionally biased region" description="Basic residues" evidence="7">
    <location>
        <begin position="246"/>
        <end position="260"/>
    </location>
</feature>
<dbReference type="PANTHER" id="PTHR12315:SF0">
    <property type="entry name" value="7SK SNRNA METHYLPHOSPHATE CAPPING ENZYME"/>
    <property type="match status" value="1"/>
</dbReference>
<dbReference type="FunCoup" id="A0A7M7K9D0">
    <property type="interactions" value="168"/>
</dbReference>
<dbReference type="GO" id="GO:0017069">
    <property type="term" value="F:snRNA binding"/>
    <property type="evidence" value="ECO:0007669"/>
    <property type="project" value="TreeGrafter"/>
</dbReference>
<evidence type="ECO:0000256" key="4">
    <source>
        <dbReference type="ARBA" id="ARBA00022691"/>
    </source>
</evidence>
<sequence length="769" mass="83528">METVVQTPPSYTRSGTGHRNPSQPGPSGFSSHQRRGQVASATSAGYGRGRNVSSEGGGWAPRKRRGSFGMNSGAGGNGPGVGWGGSNGGGDSNNNTSHNNNSNNTNNNTNNSNNNNSNNSSNNRFKRRKRQHPDIVLPTKFMLGGSITDPLNLRSLENEEVNRLANQTPVASPAPAAGGGSERVEVIIPRDIKDPLNLNAPEPPAMEASSEQRSQQLNTSTSANDGKRNRDNSTNSKSSNSQLQTKKNRRRRNRNHHQHGRFTGSGLSWRAGAGPSGSNNWSPTGPAGGYDIADKYQSAHSGRGRGVRSNKNNINSNDNVGQNKSLAKTTTAEDKTDNTNNSGGCSSSNNGKNTTAASTGANVQNNANVSDSSNNNNNNNSNSTTKNNVSGDGKKSSANQRFRYGNYNRYYGYRNGTEADSRLSLLKRKWFENKVCLDIGCNVGHVTLSVARDYGPREIIGMDIDQTLIRIARKNVRHYVHEENVQGSWFPESCAITFGPIAIAPVRVGASGGGTSYRSTNMPEVDGGSANHRRGGGPGASNRDGAASTNSSYTGLPVPFPYNIFFTRGNYVLDTDELLETQREEFDTIMCLSTSKWIQLNFGDEGLKRTFKRVFRQLRPGGRFLFEPQPLSSYHKFCAPEHRENFRQMQLKPDEFPDYLTREVGFASCRILGVGNHGAKNFQRPLYLLRKAKTEKTPMQGNSDNGQSRNTPNSSPAGQGNKTSERTDPFKDERNKDPSISRSFEAPPSQPSLPRPSPAHECDTTTASI</sequence>
<dbReference type="OMA" id="PVSMAIC"/>
<feature type="compositionally biased region" description="Polar residues" evidence="7">
    <location>
        <begin position="320"/>
        <end position="330"/>
    </location>
</feature>
<feature type="region of interest" description="Disordered" evidence="7">
    <location>
        <begin position="696"/>
        <end position="769"/>
    </location>
</feature>
<dbReference type="InterPro" id="IPR024160">
    <property type="entry name" value="BIN3_SAM-bd_dom"/>
</dbReference>
<dbReference type="RefSeq" id="XP_022657622.1">
    <property type="nucleotide sequence ID" value="XM_022801887.1"/>
</dbReference>
<dbReference type="Proteomes" id="UP000594260">
    <property type="component" value="Unplaced"/>
</dbReference>
<dbReference type="GO" id="GO:0032259">
    <property type="term" value="P:methylation"/>
    <property type="evidence" value="ECO:0007669"/>
    <property type="project" value="UniProtKB-KW"/>
</dbReference>
<evidence type="ECO:0000259" key="8">
    <source>
        <dbReference type="PROSITE" id="PS51515"/>
    </source>
</evidence>
<evidence type="ECO:0000256" key="2">
    <source>
        <dbReference type="ARBA" id="ARBA00022603"/>
    </source>
</evidence>
<feature type="compositionally biased region" description="Low complexity" evidence="7">
    <location>
        <begin position="362"/>
        <end position="390"/>
    </location>
</feature>
<evidence type="ECO:0000313" key="10">
    <source>
        <dbReference type="Proteomes" id="UP000594260"/>
    </source>
</evidence>
<dbReference type="EnsemblMetazoa" id="XM_022801887">
    <property type="protein sequence ID" value="XP_022657622"/>
    <property type="gene ID" value="LOC111248863"/>
</dbReference>
<feature type="compositionally biased region" description="Polar residues" evidence="7">
    <location>
        <begin position="697"/>
        <end position="722"/>
    </location>
</feature>
<proteinExistence type="inferred from homology"/>
<feature type="compositionally biased region" description="Polar residues" evidence="7">
    <location>
        <begin position="209"/>
        <end position="224"/>
    </location>
</feature>
<dbReference type="KEGG" id="vde:111248863"/>
<evidence type="ECO:0000256" key="6">
    <source>
        <dbReference type="RuleBase" id="RU367087"/>
    </source>
</evidence>
<dbReference type="GO" id="GO:0008171">
    <property type="term" value="F:O-methyltransferase activity"/>
    <property type="evidence" value="ECO:0007669"/>
    <property type="project" value="UniProtKB-UniRule"/>
</dbReference>
<dbReference type="GO" id="GO:0040031">
    <property type="term" value="P:snRNA modification"/>
    <property type="evidence" value="ECO:0007669"/>
    <property type="project" value="TreeGrafter"/>
</dbReference>
<dbReference type="AlphaFoldDB" id="A0A7M7K9D0"/>
<reference evidence="9" key="1">
    <citation type="submission" date="2021-01" db="UniProtKB">
        <authorList>
            <consortium name="EnsemblMetazoa"/>
        </authorList>
    </citation>
    <scope>IDENTIFICATION</scope>
</reference>
<keyword evidence="10" id="KW-1185">Reference proteome</keyword>
<dbReference type="PROSITE" id="PS51515">
    <property type="entry name" value="BIN3_SAM"/>
    <property type="match status" value="1"/>
</dbReference>
<feature type="compositionally biased region" description="Basic and acidic residues" evidence="7">
    <location>
        <begin position="723"/>
        <end position="739"/>
    </location>
</feature>
<dbReference type="Pfam" id="PF06859">
    <property type="entry name" value="Bin3"/>
    <property type="match status" value="1"/>
</dbReference>
<dbReference type="InterPro" id="IPR039772">
    <property type="entry name" value="Bin3-like"/>
</dbReference>
<dbReference type="GeneID" id="111248863"/>
<dbReference type="PANTHER" id="PTHR12315">
    <property type="entry name" value="BICOID-INTERACTING PROTEIN RELATED"/>
    <property type="match status" value="1"/>
</dbReference>
<name>A0A7M7K9D0_VARDE</name>
<feature type="compositionally biased region" description="Polar residues" evidence="7">
    <location>
        <begin position="232"/>
        <end position="245"/>
    </location>
</feature>
<evidence type="ECO:0000256" key="3">
    <source>
        <dbReference type="ARBA" id="ARBA00022679"/>
    </source>
</evidence>
<dbReference type="EnsemblMetazoa" id="XM_022801886">
    <property type="protein sequence ID" value="XP_022657621"/>
    <property type="gene ID" value="LOC111248863"/>
</dbReference>
<dbReference type="InterPro" id="IPR010675">
    <property type="entry name" value="Bin3_C"/>
</dbReference>
<dbReference type="InterPro" id="IPR029063">
    <property type="entry name" value="SAM-dependent_MTases_sf"/>
</dbReference>
<feature type="compositionally biased region" description="Polar residues" evidence="7">
    <location>
        <begin position="1"/>
        <end position="22"/>
    </location>
</feature>
<dbReference type="Gene3D" id="3.40.50.150">
    <property type="entry name" value="Vaccinia Virus protein VP39"/>
    <property type="match status" value="1"/>
</dbReference>
<evidence type="ECO:0000313" key="9">
    <source>
        <dbReference type="EnsemblMetazoa" id="XP_022657622"/>
    </source>
</evidence>
<keyword evidence="4 5" id="KW-0949">S-adenosyl-L-methionine</keyword>
<feature type="region of interest" description="Disordered" evidence="7">
    <location>
        <begin position="514"/>
        <end position="550"/>
    </location>
</feature>
<evidence type="ECO:0000256" key="7">
    <source>
        <dbReference type="SAM" id="MobiDB-lite"/>
    </source>
</evidence>
<dbReference type="CDD" id="cd02440">
    <property type="entry name" value="AdoMet_MTases"/>
    <property type="match status" value="1"/>
</dbReference>
<feature type="compositionally biased region" description="Low complexity" evidence="7">
    <location>
        <begin position="310"/>
        <end position="319"/>
    </location>
</feature>
<feature type="compositionally biased region" description="Pro residues" evidence="7">
    <location>
        <begin position="748"/>
        <end position="757"/>
    </location>
</feature>
<dbReference type="GO" id="GO:0008173">
    <property type="term" value="F:RNA methyltransferase activity"/>
    <property type="evidence" value="ECO:0007669"/>
    <property type="project" value="UniProtKB-UniRule"/>
</dbReference>
<dbReference type="OrthoDB" id="10017101at2759"/>
<accession>A0A7M7K9D0</accession>
<dbReference type="EC" id="2.1.1.-" evidence="6"/>
<evidence type="ECO:0000256" key="5">
    <source>
        <dbReference type="PROSITE-ProRule" id="PRU00848"/>
    </source>
</evidence>
<feature type="domain" description="Bin3-type SAM" evidence="8">
    <location>
        <begin position="420"/>
        <end position="694"/>
    </location>
</feature>
<protein>
    <recommendedName>
        <fullName evidence="6">RNA methyltransferase</fullName>
        <ecNumber evidence="6">2.1.1.-</ecNumber>
    </recommendedName>
</protein>
<keyword evidence="2 6" id="KW-0489">Methyltransferase</keyword>
<dbReference type="RefSeq" id="XP_022657621.1">
    <property type="nucleotide sequence ID" value="XM_022801886.1"/>
</dbReference>
<feature type="region of interest" description="Disordered" evidence="7">
    <location>
        <begin position="1"/>
        <end position="137"/>
    </location>
</feature>
<dbReference type="InParanoid" id="A0A7M7K9D0"/>
<evidence type="ECO:0000256" key="1">
    <source>
        <dbReference type="ARBA" id="ARBA00008361"/>
    </source>
</evidence>
<feature type="region of interest" description="Disordered" evidence="7">
    <location>
        <begin position="194"/>
        <end position="400"/>
    </location>
</feature>
<comment type="similarity">
    <text evidence="1 6">Belongs to the methyltransferase superfamily.</text>
</comment>
<feature type="compositionally biased region" description="Low complexity" evidence="7">
    <location>
        <begin position="92"/>
        <end position="123"/>
    </location>
</feature>
<dbReference type="SUPFAM" id="SSF53335">
    <property type="entry name" value="S-adenosyl-L-methionine-dependent methyltransferases"/>
    <property type="match status" value="1"/>
</dbReference>